<evidence type="ECO:0000313" key="1">
    <source>
        <dbReference type="EMBL" id="MXP46165.1"/>
    </source>
</evidence>
<dbReference type="EMBL" id="WTYP01000001">
    <property type="protein sequence ID" value="MXP46165.1"/>
    <property type="molecule type" value="Genomic_DNA"/>
</dbReference>
<keyword evidence="2" id="KW-1185">Reference proteome</keyword>
<name>A0A6I4UX75_9SPHN</name>
<proteinExistence type="predicted"/>
<dbReference type="AlphaFoldDB" id="A0A6I4UX75"/>
<organism evidence="1 2">
    <name type="scientific">Pontixanthobacter luteolus</name>
    <dbReference type="NCBI Taxonomy" id="295089"/>
    <lineage>
        <taxon>Bacteria</taxon>
        <taxon>Pseudomonadati</taxon>
        <taxon>Pseudomonadota</taxon>
        <taxon>Alphaproteobacteria</taxon>
        <taxon>Sphingomonadales</taxon>
        <taxon>Erythrobacteraceae</taxon>
        <taxon>Pontixanthobacter</taxon>
    </lineage>
</organism>
<dbReference type="OrthoDB" id="9999835at2"/>
<accession>A0A6I4UX75</accession>
<evidence type="ECO:0000313" key="2">
    <source>
        <dbReference type="Proteomes" id="UP000471435"/>
    </source>
</evidence>
<sequence>MRMLLVIAADEFLNPAFRVAAGDATIAKVKHEAGIMGCQATEFGCGHPGLTKEFLDIAD</sequence>
<protein>
    <submittedName>
        <fullName evidence="1">Uncharacterized protein</fullName>
    </submittedName>
</protein>
<dbReference type="Proteomes" id="UP000471435">
    <property type="component" value="Unassembled WGS sequence"/>
</dbReference>
<dbReference type="RefSeq" id="WP_160729427.1">
    <property type="nucleotide sequence ID" value="NZ_WTYP01000001.1"/>
</dbReference>
<comment type="caution">
    <text evidence="1">The sequence shown here is derived from an EMBL/GenBank/DDBJ whole genome shotgun (WGS) entry which is preliminary data.</text>
</comment>
<reference evidence="1 2" key="1">
    <citation type="submission" date="2019-12" db="EMBL/GenBank/DDBJ databases">
        <title>Genomic-based taxomic classification of the family Erythrobacteraceae.</title>
        <authorList>
            <person name="Xu L."/>
        </authorList>
    </citation>
    <scope>NUCLEOTIDE SEQUENCE [LARGE SCALE GENOMIC DNA]</scope>
    <source>
        <strain evidence="1 2">SW-109</strain>
    </source>
</reference>
<gene>
    <name evidence="1" type="ORF">GRI43_02000</name>
</gene>